<dbReference type="KEGG" id="aey:CDG81_19605"/>
<dbReference type="HOGENOM" id="CLU_752032_0_0_11"/>
<feature type="domain" description="Peptidoglycan recognition protein family" evidence="3">
    <location>
        <begin position="47"/>
        <end position="201"/>
    </location>
</feature>
<evidence type="ECO:0000313" key="7">
    <source>
        <dbReference type="Proteomes" id="UP000215043"/>
    </source>
</evidence>
<keyword evidence="6" id="KW-1185">Reference proteome</keyword>
<dbReference type="eggNOG" id="COG3023">
    <property type="taxonomic scope" value="Bacteria"/>
</dbReference>
<dbReference type="InterPro" id="IPR015510">
    <property type="entry name" value="PGRP"/>
</dbReference>
<proteinExistence type="inferred from homology"/>
<dbReference type="SMART" id="SM00701">
    <property type="entry name" value="PGRP"/>
    <property type="match status" value="1"/>
</dbReference>
<dbReference type="GO" id="GO:0008270">
    <property type="term" value="F:zinc ion binding"/>
    <property type="evidence" value="ECO:0007669"/>
    <property type="project" value="InterPro"/>
</dbReference>
<evidence type="ECO:0000313" key="5">
    <source>
        <dbReference type="EMBL" id="KGI82166.1"/>
    </source>
</evidence>
<feature type="domain" description="N-acetylmuramoyl-L-alanine amidase" evidence="2">
    <location>
        <begin position="59"/>
        <end position="207"/>
    </location>
</feature>
<dbReference type="OrthoDB" id="514320at2"/>
<dbReference type="InterPro" id="IPR036366">
    <property type="entry name" value="PGBDSf"/>
</dbReference>
<evidence type="ECO:0000259" key="3">
    <source>
        <dbReference type="SMART" id="SM00701"/>
    </source>
</evidence>
<dbReference type="GO" id="GO:0009253">
    <property type="term" value="P:peptidoglycan catabolic process"/>
    <property type="evidence" value="ECO:0007669"/>
    <property type="project" value="InterPro"/>
</dbReference>
<dbReference type="InterPro" id="IPR002477">
    <property type="entry name" value="Peptidoglycan-bd-like"/>
</dbReference>
<dbReference type="InterPro" id="IPR002502">
    <property type="entry name" value="Amidase_domain"/>
</dbReference>
<dbReference type="SMART" id="SM00644">
    <property type="entry name" value="Ami_2"/>
    <property type="match status" value="1"/>
</dbReference>
<dbReference type="EMBL" id="CP022752">
    <property type="protein sequence ID" value="ASU80103.1"/>
    <property type="molecule type" value="Genomic_DNA"/>
</dbReference>
<dbReference type="PANTHER" id="PTHR11022:SF41">
    <property type="entry name" value="PEPTIDOGLYCAN-RECOGNITION PROTEIN LC-RELATED"/>
    <property type="match status" value="1"/>
</dbReference>
<dbReference type="CDD" id="cd06583">
    <property type="entry name" value="PGRP"/>
    <property type="match status" value="1"/>
</dbReference>
<organism evidence="4 7">
    <name type="scientific">Actinopolyspora erythraea</name>
    <dbReference type="NCBI Taxonomy" id="414996"/>
    <lineage>
        <taxon>Bacteria</taxon>
        <taxon>Bacillati</taxon>
        <taxon>Actinomycetota</taxon>
        <taxon>Actinomycetes</taxon>
        <taxon>Actinopolysporales</taxon>
        <taxon>Actinopolysporaceae</taxon>
        <taxon>Actinopolyspora</taxon>
    </lineage>
</organism>
<gene>
    <name evidence="4" type="ORF">CDG81_19605</name>
    <name evidence="5" type="ORF">IL38_05285</name>
</gene>
<dbReference type="PANTHER" id="PTHR11022">
    <property type="entry name" value="PEPTIDOGLYCAN RECOGNITION PROTEIN"/>
    <property type="match status" value="1"/>
</dbReference>
<dbReference type="InterPro" id="IPR006619">
    <property type="entry name" value="PGRP_domain_met/bac"/>
</dbReference>
<sequence>MPERRRGAAPDETTRRALLGGTLLGTTGLLLGGTALARTPPPTTRELAIAGTDSWGARPPRNELVLLSRPTRKIIVHHTATPNSTDHSRAHAFELARSIQDHHMDHNGWTDTGQHFTLSRGGHLTEGRHHSLAAFREGDRHVVSAHTSGQNRLAVGIENEGTYDNVAFPSIQYDKLVELCSALCTAYAIEPYEIYGHRDFNATGCPGDRLYALLGQLRADVAASVGGDPSGVSWPLLRSGDEGERVRVLQYLLNEHDATLTTDGIYGPATESAVRDFQRSTGAIVDGLAGDQTWNQAVRERTYGDSGPAVRAVQHRLGTTVDGVFGPVTESAVRTFQSDRGLRVSGVVDARTWDELVG</sequence>
<dbReference type="SUPFAM" id="SSF55846">
    <property type="entry name" value="N-acetylmuramoyl-L-alanine amidase-like"/>
    <property type="match status" value="1"/>
</dbReference>
<dbReference type="Proteomes" id="UP000029737">
    <property type="component" value="Unassembled WGS sequence"/>
</dbReference>
<dbReference type="Gene3D" id="1.10.101.10">
    <property type="entry name" value="PGBD-like superfamily/PGBD"/>
    <property type="match status" value="2"/>
</dbReference>
<dbReference type="SUPFAM" id="SSF47090">
    <property type="entry name" value="PGBD-like"/>
    <property type="match status" value="2"/>
</dbReference>
<dbReference type="InterPro" id="IPR036365">
    <property type="entry name" value="PGBD-like_sf"/>
</dbReference>
<dbReference type="GO" id="GO:0008745">
    <property type="term" value="F:N-acetylmuramoyl-L-alanine amidase activity"/>
    <property type="evidence" value="ECO:0007669"/>
    <property type="project" value="InterPro"/>
</dbReference>
<dbReference type="InterPro" id="IPR006311">
    <property type="entry name" value="TAT_signal"/>
</dbReference>
<dbReference type="eggNOG" id="COG3409">
    <property type="taxonomic scope" value="Bacteria"/>
</dbReference>
<evidence type="ECO:0000313" key="6">
    <source>
        <dbReference type="Proteomes" id="UP000029737"/>
    </source>
</evidence>
<comment type="similarity">
    <text evidence="1">Belongs to the N-acetylmuramoyl-L-alanine amidase 2 family.</text>
</comment>
<dbReference type="AlphaFoldDB" id="A0A099D8B1"/>
<dbReference type="Pfam" id="PF01510">
    <property type="entry name" value="Amidase_2"/>
    <property type="match status" value="1"/>
</dbReference>
<evidence type="ECO:0000259" key="2">
    <source>
        <dbReference type="SMART" id="SM00644"/>
    </source>
</evidence>
<dbReference type="PROSITE" id="PS51318">
    <property type="entry name" value="TAT"/>
    <property type="match status" value="1"/>
</dbReference>
<protein>
    <submittedName>
        <fullName evidence="4">N-acetylmuramoyl-L-alanine amidase</fullName>
    </submittedName>
</protein>
<accession>A0A099D8B1</accession>
<dbReference type="InterPro" id="IPR036505">
    <property type="entry name" value="Amidase/PGRP_sf"/>
</dbReference>
<dbReference type="EMBL" id="JPMV01000012">
    <property type="protein sequence ID" value="KGI82166.1"/>
    <property type="molecule type" value="Genomic_DNA"/>
</dbReference>
<reference evidence="5 6" key="1">
    <citation type="journal article" date="2014" name="PLoS ONE">
        <title>Identification and Characterization of a New Erythromycin Biosynthetic Gene Cluster in Actinopolyspora erythraea YIM90600, a Novel Erythronolide-Producing Halophilic Actinomycete Isolated from Salt Field.</title>
        <authorList>
            <person name="Chen D."/>
            <person name="Feng J."/>
            <person name="Huang L."/>
            <person name="Zhang Q."/>
            <person name="Wu J."/>
            <person name="Zhu X."/>
            <person name="Duan Y."/>
            <person name="Xu Z."/>
        </authorList>
    </citation>
    <scope>NUCLEOTIDE SEQUENCE [LARGE SCALE GENOMIC DNA]</scope>
    <source>
        <strain evidence="5 6">YIM90600</strain>
    </source>
</reference>
<dbReference type="Proteomes" id="UP000215043">
    <property type="component" value="Chromosome"/>
</dbReference>
<evidence type="ECO:0000256" key="1">
    <source>
        <dbReference type="ARBA" id="ARBA00007553"/>
    </source>
</evidence>
<dbReference type="Pfam" id="PF01471">
    <property type="entry name" value="PG_binding_1"/>
    <property type="match status" value="2"/>
</dbReference>
<dbReference type="RefSeq" id="WP_043570535.1">
    <property type="nucleotide sequence ID" value="NZ_CP022752.1"/>
</dbReference>
<evidence type="ECO:0000313" key="4">
    <source>
        <dbReference type="EMBL" id="ASU80103.1"/>
    </source>
</evidence>
<reference evidence="4 7" key="2">
    <citation type="submission" date="2017-08" db="EMBL/GenBank/DDBJ databases">
        <title>The complete genome sequence of moderately halophilic actinomycete Actinopolyspora erythraea YIM 90600, the producer of novel erythromycin, novel actinopolysporins A-C and tubercidin.</title>
        <authorList>
            <person name="Yin M."/>
            <person name="Tang S."/>
        </authorList>
    </citation>
    <scope>NUCLEOTIDE SEQUENCE [LARGE SCALE GENOMIC DNA]</scope>
    <source>
        <strain evidence="4 7">YIM 90600</strain>
    </source>
</reference>
<name>A0A099D8B1_9ACTN</name>
<dbReference type="Gene3D" id="3.40.80.10">
    <property type="entry name" value="Peptidoglycan recognition protein-like"/>
    <property type="match status" value="1"/>
</dbReference>